<feature type="region of interest" description="Disordered" evidence="1">
    <location>
        <begin position="1"/>
        <end position="54"/>
    </location>
</feature>
<reference evidence="2 3" key="1">
    <citation type="submission" date="2024-05" db="EMBL/GenBank/DDBJ databases">
        <authorList>
            <person name="Wallberg A."/>
        </authorList>
    </citation>
    <scope>NUCLEOTIDE SEQUENCE [LARGE SCALE GENOMIC DNA]</scope>
</reference>
<dbReference type="Proteomes" id="UP001497623">
    <property type="component" value="Unassembled WGS sequence"/>
</dbReference>
<sequence>QSSRGTKRNCNDNSPKPSKDRKTSGKQSSRSSTSGISDFSIPRNTKSIQKYKETDSHNIGILENSTRFEIETIEALSTMSDRAEMEANEDEESVRHSKGILEDSTRFKNKSEFTATGRGEREAKEGG</sequence>
<comment type="caution">
    <text evidence="2">The sequence shown here is derived from an EMBL/GenBank/DDBJ whole genome shotgun (WGS) entry which is preliminary data.</text>
</comment>
<evidence type="ECO:0000256" key="1">
    <source>
        <dbReference type="SAM" id="MobiDB-lite"/>
    </source>
</evidence>
<feature type="non-terminal residue" evidence="2">
    <location>
        <position position="127"/>
    </location>
</feature>
<evidence type="ECO:0000313" key="2">
    <source>
        <dbReference type="EMBL" id="CAL4118873.1"/>
    </source>
</evidence>
<proteinExistence type="predicted"/>
<feature type="compositionally biased region" description="Basic and acidic residues" evidence="1">
    <location>
        <begin position="93"/>
        <end position="111"/>
    </location>
</feature>
<accession>A0AAV2R7J5</accession>
<feature type="non-terminal residue" evidence="2">
    <location>
        <position position="1"/>
    </location>
</feature>
<name>A0AAV2R7J5_MEGNR</name>
<dbReference type="AlphaFoldDB" id="A0AAV2R7J5"/>
<keyword evidence="3" id="KW-1185">Reference proteome</keyword>
<feature type="compositionally biased region" description="Low complexity" evidence="1">
    <location>
        <begin position="25"/>
        <end position="41"/>
    </location>
</feature>
<organism evidence="2 3">
    <name type="scientific">Meganyctiphanes norvegica</name>
    <name type="common">Northern krill</name>
    <name type="synonym">Thysanopoda norvegica</name>
    <dbReference type="NCBI Taxonomy" id="48144"/>
    <lineage>
        <taxon>Eukaryota</taxon>
        <taxon>Metazoa</taxon>
        <taxon>Ecdysozoa</taxon>
        <taxon>Arthropoda</taxon>
        <taxon>Crustacea</taxon>
        <taxon>Multicrustacea</taxon>
        <taxon>Malacostraca</taxon>
        <taxon>Eumalacostraca</taxon>
        <taxon>Eucarida</taxon>
        <taxon>Euphausiacea</taxon>
        <taxon>Euphausiidae</taxon>
        <taxon>Meganyctiphanes</taxon>
    </lineage>
</organism>
<protein>
    <submittedName>
        <fullName evidence="2">Uncharacterized protein</fullName>
    </submittedName>
</protein>
<feature type="region of interest" description="Disordered" evidence="1">
    <location>
        <begin position="79"/>
        <end position="127"/>
    </location>
</feature>
<dbReference type="EMBL" id="CAXKWB010017441">
    <property type="protein sequence ID" value="CAL4118873.1"/>
    <property type="molecule type" value="Genomic_DNA"/>
</dbReference>
<gene>
    <name evidence="2" type="ORF">MNOR_LOCUS21547</name>
</gene>
<evidence type="ECO:0000313" key="3">
    <source>
        <dbReference type="Proteomes" id="UP001497623"/>
    </source>
</evidence>
<feature type="compositionally biased region" description="Basic and acidic residues" evidence="1">
    <location>
        <begin position="118"/>
        <end position="127"/>
    </location>
</feature>